<dbReference type="Proteomes" id="UP000556843">
    <property type="component" value="Unassembled WGS sequence"/>
</dbReference>
<keyword evidence="2" id="KW-1185">Reference proteome</keyword>
<gene>
    <name evidence="1" type="ORF">G6W56_29245</name>
</gene>
<proteinExistence type="predicted"/>
<evidence type="ECO:0000313" key="2">
    <source>
        <dbReference type="Proteomes" id="UP000556843"/>
    </source>
</evidence>
<name>A0ACC7Y889_9ACTN</name>
<sequence>MPASPSTSRLSRVVTAGVISLVLAYIGLWAFIAVAQFMPLLDDRATPPVLLAVGVIAGPTWFWSLIGLGVGMNALGWSAGLVSTGLLVALTYAYLAGGSEAQGFTFWVSFAMVAICKVGAFCVLPLRPHPCFRRVAVARFGEVFGPCAVRGQWSLTAQGSSGSTNAASRFR</sequence>
<accession>A0ACC7Y889</accession>
<evidence type="ECO:0000313" key="1">
    <source>
        <dbReference type="EMBL" id="NUV78100.1"/>
    </source>
</evidence>
<dbReference type="EMBL" id="JAANNW010000040">
    <property type="protein sequence ID" value="NUV78100.1"/>
    <property type="molecule type" value="Genomic_DNA"/>
</dbReference>
<organism evidence="1 2">
    <name type="scientific">Streptomyces fungicidicus</name>
    <dbReference type="NCBI Taxonomy" id="68203"/>
    <lineage>
        <taxon>Bacteria</taxon>
        <taxon>Bacillati</taxon>
        <taxon>Actinomycetota</taxon>
        <taxon>Actinomycetes</taxon>
        <taxon>Kitasatosporales</taxon>
        <taxon>Streptomycetaceae</taxon>
        <taxon>Streptomyces</taxon>
    </lineage>
</organism>
<reference evidence="1" key="1">
    <citation type="submission" date="2020-03" db="EMBL/GenBank/DDBJ databases">
        <title>Complete genome sequence of sixteen Streptomyces strains facilitates identification of candidate genes involved in plant growth-promotion in grain legumes and cereals.</title>
        <authorList>
            <person name="Gopalakrishnan S."/>
            <person name="Thakur V."/>
            <person name="Saxena R."/>
            <person name="Vadlamudi S."/>
            <person name="Purohit S."/>
            <person name="Kumar V."/>
            <person name="Rathore A."/>
            <person name="Chitikineni A."/>
            <person name="Varshney R.K."/>
        </authorList>
    </citation>
    <scope>NUCLEOTIDE SEQUENCE</scope>
    <source>
        <strain evidence="1">CAI-93</strain>
    </source>
</reference>
<protein>
    <submittedName>
        <fullName evidence="1">Uncharacterized protein</fullName>
    </submittedName>
</protein>
<comment type="caution">
    <text evidence="1">The sequence shown here is derived from an EMBL/GenBank/DDBJ whole genome shotgun (WGS) entry which is preliminary data.</text>
</comment>